<keyword evidence="2" id="KW-1185">Reference proteome</keyword>
<reference evidence="2" key="1">
    <citation type="submission" date="2013-09" db="EMBL/GenBank/DDBJ databases">
        <title>Corchorus olitorius genome sequencing.</title>
        <authorList>
            <person name="Alam M."/>
            <person name="Haque M.S."/>
            <person name="Islam M.S."/>
            <person name="Emdad E.M."/>
            <person name="Islam M.M."/>
            <person name="Ahmed B."/>
            <person name="Halim A."/>
            <person name="Hossen Q.M.M."/>
            <person name="Hossain M.Z."/>
            <person name="Ahmed R."/>
            <person name="Khan M.M."/>
            <person name="Islam R."/>
            <person name="Rashid M.M."/>
            <person name="Khan S.A."/>
            <person name="Rahman M.S."/>
            <person name="Alam M."/>
            <person name="Yahiya A.S."/>
            <person name="Khan M.S."/>
            <person name="Azam M.S."/>
            <person name="Haque T."/>
            <person name="Lashkar M.Z.H."/>
            <person name="Akhand A.I."/>
            <person name="Morshed G."/>
            <person name="Roy S."/>
            <person name="Uddin K.S."/>
            <person name="Rabeya T."/>
            <person name="Hossain A.S."/>
            <person name="Chowdhury A."/>
            <person name="Snigdha A.R."/>
            <person name="Mortoza M.S."/>
            <person name="Matin S.A."/>
            <person name="Hoque S.M.E."/>
            <person name="Islam M.K."/>
            <person name="Roy D.K."/>
            <person name="Haider R."/>
            <person name="Moosa M.M."/>
            <person name="Elias S.M."/>
            <person name="Hasan A.M."/>
            <person name="Jahan S."/>
            <person name="Shafiuddin M."/>
            <person name="Mahmood N."/>
            <person name="Shommy N.S."/>
        </authorList>
    </citation>
    <scope>NUCLEOTIDE SEQUENCE [LARGE SCALE GENOMIC DNA]</scope>
    <source>
        <strain evidence="2">cv. O-4</strain>
    </source>
</reference>
<evidence type="ECO:0000313" key="1">
    <source>
        <dbReference type="EMBL" id="OMO51360.1"/>
    </source>
</evidence>
<organism evidence="1 2">
    <name type="scientific">Corchorus olitorius</name>
    <dbReference type="NCBI Taxonomy" id="93759"/>
    <lineage>
        <taxon>Eukaryota</taxon>
        <taxon>Viridiplantae</taxon>
        <taxon>Streptophyta</taxon>
        <taxon>Embryophyta</taxon>
        <taxon>Tracheophyta</taxon>
        <taxon>Spermatophyta</taxon>
        <taxon>Magnoliopsida</taxon>
        <taxon>eudicotyledons</taxon>
        <taxon>Gunneridae</taxon>
        <taxon>Pentapetalae</taxon>
        <taxon>rosids</taxon>
        <taxon>malvids</taxon>
        <taxon>Malvales</taxon>
        <taxon>Malvaceae</taxon>
        <taxon>Grewioideae</taxon>
        <taxon>Apeibeae</taxon>
        <taxon>Corchorus</taxon>
    </lineage>
</organism>
<dbReference type="AlphaFoldDB" id="A0A1R3G014"/>
<comment type="caution">
    <text evidence="1">The sequence shown here is derived from an EMBL/GenBank/DDBJ whole genome shotgun (WGS) entry which is preliminary data.</text>
</comment>
<name>A0A1R3G014_9ROSI</name>
<dbReference type="EMBL" id="AWUE01024203">
    <property type="protein sequence ID" value="OMO51360.1"/>
    <property type="molecule type" value="Genomic_DNA"/>
</dbReference>
<evidence type="ECO:0000313" key="2">
    <source>
        <dbReference type="Proteomes" id="UP000187203"/>
    </source>
</evidence>
<accession>A0A1R3G014</accession>
<protein>
    <submittedName>
        <fullName evidence="1">Uncharacterized protein</fullName>
    </submittedName>
</protein>
<dbReference type="Proteomes" id="UP000187203">
    <property type="component" value="Unassembled WGS sequence"/>
</dbReference>
<sequence length="55" mass="6248">MKAEKNVVSPSVFNEEKLACLVPYKTPSIMFRYQTIGIMSVLRTSRSISSPSRRL</sequence>
<gene>
    <name evidence="1" type="ORF">COLO4_37706</name>
</gene>
<proteinExistence type="predicted"/>